<dbReference type="KEGG" id="tnl:113493733"/>
<feature type="compositionally biased region" description="Basic and acidic residues" evidence="1">
    <location>
        <begin position="9"/>
        <end position="25"/>
    </location>
</feature>
<evidence type="ECO:0000256" key="1">
    <source>
        <dbReference type="SAM" id="MobiDB-lite"/>
    </source>
</evidence>
<accession>A0A7E5VGX2</accession>
<feature type="compositionally biased region" description="Pro residues" evidence="1">
    <location>
        <begin position="26"/>
        <end position="35"/>
    </location>
</feature>
<dbReference type="OrthoDB" id="7488103at2759"/>
<gene>
    <name evidence="3" type="primary">LOC113493733</name>
</gene>
<dbReference type="AlphaFoldDB" id="A0A7E5VGX2"/>
<evidence type="ECO:0000313" key="3">
    <source>
        <dbReference type="RefSeq" id="XP_026727570.1"/>
    </source>
</evidence>
<dbReference type="Proteomes" id="UP000322000">
    <property type="component" value="Chromosome 1"/>
</dbReference>
<proteinExistence type="predicted"/>
<organism evidence="2 3">
    <name type="scientific">Trichoplusia ni</name>
    <name type="common">Cabbage looper</name>
    <dbReference type="NCBI Taxonomy" id="7111"/>
    <lineage>
        <taxon>Eukaryota</taxon>
        <taxon>Metazoa</taxon>
        <taxon>Ecdysozoa</taxon>
        <taxon>Arthropoda</taxon>
        <taxon>Hexapoda</taxon>
        <taxon>Insecta</taxon>
        <taxon>Pterygota</taxon>
        <taxon>Neoptera</taxon>
        <taxon>Endopterygota</taxon>
        <taxon>Lepidoptera</taxon>
        <taxon>Glossata</taxon>
        <taxon>Ditrysia</taxon>
        <taxon>Noctuoidea</taxon>
        <taxon>Noctuidae</taxon>
        <taxon>Plusiinae</taxon>
        <taxon>Trichoplusia</taxon>
    </lineage>
</organism>
<protein>
    <submittedName>
        <fullName evidence="3">Uncharacterized protein LOC113493733</fullName>
    </submittedName>
</protein>
<sequence length="105" mass="11664">MNENTGPAEKADLPRPEIIQEKKPEPPTIVPPTNQPIPVIQRPAQKTVPVIGVGIKPIVRRRRNRDVATRDVGTSTLLIQTPHGVKRRILQDEPRFCLIPGNQAS</sequence>
<keyword evidence="2" id="KW-1185">Reference proteome</keyword>
<dbReference type="InParanoid" id="A0A7E5VGX2"/>
<dbReference type="RefSeq" id="XP_026727570.1">
    <property type="nucleotide sequence ID" value="XM_026871769.1"/>
</dbReference>
<evidence type="ECO:0000313" key="2">
    <source>
        <dbReference type="Proteomes" id="UP000322000"/>
    </source>
</evidence>
<feature type="region of interest" description="Disordered" evidence="1">
    <location>
        <begin position="1"/>
        <end position="42"/>
    </location>
</feature>
<dbReference type="GeneID" id="113493733"/>
<name>A0A7E5VGX2_TRINI</name>
<reference evidence="3" key="1">
    <citation type="submission" date="2025-08" db="UniProtKB">
        <authorList>
            <consortium name="RefSeq"/>
        </authorList>
    </citation>
    <scope>IDENTIFICATION</scope>
</reference>